<organism evidence="2 3">
    <name type="scientific">Ambispora leptoticha</name>
    <dbReference type="NCBI Taxonomy" id="144679"/>
    <lineage>
        <taxon>Eukaryota</taxon>
        <taxon>Fungi</taxon>
        <taxon>Fungi incertae sedis</taxon>
        <taxon>Mucoromycota</taxon>
        <taxon>Glomeromycotina</taxon>
        <taxon>Glomeromycetes</taxon>
        <taxon>Archaeosporales</taxon>
        <taxon>Ambisporaceae</taxon>
        <taxon>Ambispora</taxon>
    </lineage>
</organism>
<feature type="compositionally biased region" description="Low complexity" evidence="1">
    <location>
        <begin position="522"/>
        <end position="531"/>
    </location>
</feature>
<feature type="region of interest" description="Disordered" evidence="1">
    <location>
        <begin position="420"/>
        <end position="456"/>
    </location>
</feature>
<feature type="region of interest" description="Disordered" evidence="1">
    <location>
        <begin position="259"/>
        <end position="311"/>
    </location>
</feature>
<evidence type="ECO:0000313" key="3">
    <source>
        <dbReference type="Proteomes" id="UP000789508"/>
    </source>
</evidence>
<dbReference type="OrthoDB" id="2450032at2759"/>
<evidence type="ECO:0000313" key="2">
    <source>
        <dbReference type="EMBL" id="CAG8475522.1"/>
    </source>
</evidence>
<protein>
    <submittedName>
        <fullName evidence="2">6815_t:CDS:1</fullName>
    </submittedName>
</protein>
<feature type="compositionally biased region" description="Polar residues" evidence="1">
    <location>
        <begin position="29"/>
        <end position="49"/>
    </location>
</feature>
<feature type="region of interest" description="Disordered" evidence="1">
    <location>
        <begin position="23"/>
        <end position="49"/>
    </location>
</feature>
<gene>
    <name evidence="2" type="ORF">ALEPTO_LOCUS2222</name>
</gene>
<feature type="region of interest" description="Disordered" evidence="1">
    <location>
        <begin position="519"/>
        <end position="595"/>
    </location>
</feature>
<evidence type="ECO:0000256" key="1">
    <source>
        <dbReference type="SAM" id="MobiDB-lite"/>
    </source>
</evidence>
<proteinExistence type="predicted"/>
<feature type="compositionally biased region" description="Polar residues" evidence="1">
    <location>
        <begin position="550"/>
        <end position="564"/>
    </location>
</feature>
<keyword evidence="3" id="KW-1185">Reference proteome</keyword>
<accession>A0A9N8Z4B5</accession>
<dbReference type="EMBL" id="CAJVPS010000310">
    <property type="protein sequence ID" value="CAG8475522.1"/>
    <property type="molecule type" value="Genomic_DNA"/>
</dbReference>
<dbReference type="Proteomes" id="UP000789508">
    <property type="component" value="Unassembled WGS sequence"/>
</dbReference>
<reference evidence="2" key="1">
    <citation type="submission" date="2021-06" db="EMBL/GenBank/DDBJ databases">
        <authorList>
            <person name="Kallberg Y."/>
            <person name="Tangrot J."/>
            <person name="Rosling A."/>
        </authorList>
    </citation>
    <scope>NUCLEOTIDE SEQUENCE</scope>
    <source>
        <strain evidence="2">FL130A</strain>
    </source>
</reference>
<comment type="caution">
    <text evidence="2">The sequence shown here is derived from an EMBL/GenBank/DDBJ whole genome shotgun (WGS) entry which is preliminary data.</text>
</comment>
<feature type="region of interest" description="Disordered" evidence="1">
    <location>
        <begin position="336"/>
        <end position="366"/>
    </location>
</feature>
<feature type="compositionally biased region" description="Low complexity" evidence="1">
    <location>
        <begin position="261"/>
        <end position="276"/>
    </location>
</feature>
<name>A0A9N8Z4B5_9GLOM</name>
<feature type="compositionally biased region" description="Polar residues" evidence="1">
    <location>
        <begin position="420"/>
        <end position="452"/>
    </location>
</feature>
<sequence length="719" mass="80612">MSLPKEPTSISYVLDRFSRWPSPYRNEDSNNTTAINADNSNSINDQSGTPWRHYHQPNIILKLENMYPPNMTGGGGEPILTVYDDKGSIVEQFNASYKYASTTKARMGLKSPVIGIKYCETEIDGIGRTTEKFIKLQIRFQNIEDFESCSSILGRYITKRDSLITTTSTVGSISATAGAGAQFNWNQSEHPTPRIFAAATDAFYNQAPSRAQPIRAPLICVPSYELSKHTNRNINNQLNNSQESNVSGNHHQNIQLSLAKQQETSSNQSNTLSQQYQDRDSNVLQPSSSLTYSSPSHQQHSLNSNHGKEQTYPININRQDTFDSSSLHMEDRFTFNSQPQPQQNYQLSSSQTSPQHTTSDKNNFYQTQDRNTYSAVNSLNNNRMQLATEISDLFSSSSASEENNNNSNIIWPTTQSFNQQAVRSSNVVENSNDHPQQPSGSDSNTMATSTTESQKKTIDVVSLLSPSPPAAYIKKELSLVDLTIDDEVSPDDLFNNNNQQQPYQIKLNGEIPRAPTSLNRISPQSNLSSSSHHPIITQRDPIFAQKSENKTSCTTEIGQHSTSYPEKRFSSDRQKLFDQNPRAPEPQSRLKTKQPQTNAFFMDTEDEQQNLPFSSNASENMTSFPLQQHPAGQSSTAPSTSHAAATTADSTIGSLRKQIAAIQERQQRQIITNNNPIPTDDDQLEEWVVNILKDPEFRELVSRVDKLWKARFIVDDMLK</sequence>
<feature type="compositionally biased region" description="Polar residues" evidence="1">
    <location>
        <begin position="610"/>
        <end position="633"/>
    </location>
</feature>
<dbReference type="AlphaFoldDB" id="A0A9N8Z4B5"/>
<feature type="region of interest" description="Disordered" evidence="1">
    <location>
        <begin position="610"/>
        <end position="651"/>
    </location>
</feature>
<feature type="compositionally biased region" description="Low complexity" evidence="1">
    <location>
        <begin position="287"/>
        <end position="296"/>
    </location>
</feature>
<feature type="compositionally biased region" description="Low complexity" evidence="1">
    <location>
        <begin position="346"/>
        <end position="357"/>
    </location>
</feature>
<feature type="compositionally biased region" description="Basic and acidic residues" evidence="1">
    <location>
        <begin position="565"/>
        <end position="576"/>
    </location>
</feature>
<feature type="compositionally biased region" description="Polar residues" evidence="1">
    <location>
        <begin position="336"/>
        <end position="345"/>
    </location>
</feature>
<feature type="compositionally biased region" description="Low complexity" evidence="1">
    <location>
        <begin position="634"/>
        <end position="651"/>
    </location>
</feature>